<dbReference type="Pfam" id="PF22636">
    <property type="entry name" value="FlK"/>
    <property type="match status" value="1"/>
</dbReference>
<feature type="domain" description="Fluoroacetyl-CoA-specific thioesterase-like" evidence="1">
    <location>
        <begin position="16"/>
        <end position="117"/>
    </location>
</feature>
<dbReference type="PANTHER" id="PTHR36934">
    <property type="entry name" value="BLR0278 PROTEIN"/>
    <property type="match status" value="1"/>
</dbReference>
<dbReference type="InterPro" id="IPR025540">
    <property type="entry name" value="FlK"/>
</dbReference>
<gene>
    <name evidence="2" type="ORF">SDC9_62932</name>
</gene>
<name>A0A644XL39_9ZZZZ</name>
<dbReference type="InterPro" id="IPR054485">
    <property type="entry name" value="FlK-like_dom"/>
</dbReference>
<dbReference type="Gene3D" id="3.10.129.10">
    <property type="entry name" value="Hotdog Thioesterase"/>
    <property type="match status" value="1"/>
</dbReference>
<dbReference type="PIRSF" id="PIRSF014972">
    <property type="entry name" value="FlK"/>
    <property type="match status" value="1"/>
</dbReference>
<dbReference type="EMBL" id="VSSQ01002633">
    <property type="protein sequence ID" value="MPM16551.1"/>
    <property type="molecule type" value="Genomic_DNA"/>
</dbReference>
<comment type="caution">
    <text evidence="2">The sequence shown here is derived from an EMBL/GenBank/DDBJ whole genome shotgun (WGS) entry which is preliminary data.</text>
</comment>
<protein>
    <recommendedName>
        <fullName evidence="1">Fluoroacetyl-CoA-specific thioesterase-like domain-containing protein</fullName>
    </recommendedName>
</protein>
<dbReference type="SUPFAM" id="SSF54637">
    <property type="entry name" value="Thioesterase/thiol ester dehydrase-isomerase"/>
    <property type="match status" value="1"/>
</dbReference>
<accession>A0A644XL39</accession>
<evidence type="ECO:0000259" key="1">
    <source>
        <dbReference type="Pfam" id="PF22636"/>
    </source>
</evidence>
<dbReference type="InterPro" id="IPR029069">
    <property type="entry name" value="HotDog_dom_sf"/>
</dbReference>
<organism evidence="2">
    <name type="scientific">bioreactor metagenome</name>
    <dbReference type="NCBI Taxonomy" id="1076179"/>
    <lineage>
        <taxon>unclassified sequences</taxon>
        <taxon>metagenomes</taxon>
        <taxon>ecological metagenomes</taxon>
    </lineage>
</organism>
<dbReference type="PANTHER" id="PTHR36934:SF1">
    <property type="entry name" value="THIOESTERASE DOMAIN-CONTAINING PROTEIN"/>
    <property type="match status" value="1"/>
</dbReference>
<dbReference type="AlphaFoldDB" id="A0A644XL39"/>
<proteinExistence type="predicted"/>
<evidence type="ECO:0000313" key="2">
    <source>
        <dbReference type="EMBL" id="MPM16551.1"/>
    </source>
</evidence>
<sequence>MLETGLTFTLEKIVIPADSAKAYGSGMVDVLATPAMIGFMEETCMKLALEHLEPGFNTVGTAVDIKHLKATPIGMKINCIAALMEINGKLLKFRVEVFDEQGKAGEGFHTRAIINVEKFMSKLK</sequence>
<reference evidence="2" key="1">
    <citation type="submission" date="2019-08" db="EMBL/GenBank/DDBJ databases">
        <authorList>
            <person name="Kucharzyk K."/>
            <person name="Murdoch R.W."/>
            <person name="Higgins S."/>
            <person name="Loffler F."/>
        </authorList>
    </citation>
    <scope>NUCLEOTIDE SEQUENCE</scope>
</reference>